<name>A0A7W6B8H9_9HYPH</name>
<evidence type="ECO:0000256" key="2">
    <source>
        <dbReference type="ARBA" id="ARBA00022448"/>
    </source>
</evidence>
<reference evidence="10 11" key="1">
    <citation type="submission" date="2018-11" db="EMBL/GenBank/DDBJ databases">
        <authorList>
            <person name="Huo Y."/>
        </authorList>
    </citation>
    <scope>NUCLEOTIDE SEQUENCE [LARGE SCALE GENOMIC DNA]</scope>
    <source>
        <strain evidence="10 11">CCBAU 33202</strain>
    </source>
</reference>
<evidence type="ECO:0000256" key="1">
    <source>
        <dbReference type="ARBA" id="ARBA00004651"/>
    </source>
</evidence>
<organism evidence="9 12">
    <name type="scientific">Rhizobium fabae</name>
    <dbReference type="NCBI Taxonomy" id="573179"/>
    <lineage>
        <taxon>Bacteria</taxon>
        <taxon>Pseudomonadati</taxon>
        <taxon>Pseudomonadota</taxon>
        <taxon>Alphaproteobacteria</taxon>
        <taxon>Hyphomicrobiales</taxon>
        <taxon>Rhizobiaceae</taxon>
        <taxon>Rhizobium/Agrobacterium group</taxon>
        <taxon>Rhizobium</taxon>
    </lineage>
</organism>
<feature type="transmembrane region" description="Helical" evidence="8">
    <location>
        <begin position="22"/>
        <end position="42"/>
    </location>
</feature>
<keyword evidence="4" id="KW-0997">Cell inner membrane</keyword>
<dbReference type="InterPro" id="IPR001851">
    <property type="entry name" value="ABC_transp_permease"/>
</dbReference>
<feature type="transmembrane region" description="Helical" evidence="8">
    <location>
        <begin position="174"/>
        <end position="195"/>
    </location>
</feature>
<dbReference type="GO" id="GO:0005886">
    <property type="term" value="C:plasma membrane"/>
    <property type="evidence" value="ECO:0007669"/>
    <property type="project" value="UniProtKB-SubCell"/>
</dbReference>
<feature type="transmembrane region" description="Helical" evidence="8">
    <location>
        <begin position="110"/>
        <end position="131"/>
    </location>
</feature>
<evidence type="ECO:0000256" key="3">
    <source>
        <dbReference type="ARBA" id="ARBA00022475"/>
    </source>
</evidence>
<evidence type="ECO:0000313" key="12">
    <source>
        <dbReference type="Proteomes" id="UP000545490"/>
    </source>
</evidence>
<protein>
    <submittedName>
        <fullName evidence="10">ABC transporter permease</fullName>
    </submittedName>
    <submittedName>
        <fullName evidence="9">Putative xylitol transport system permease protein</fullName>
    </submittedName>
</protein>
<dbReference type="CDD" id="cd06579">
    <property type="entry name" value="TM_PBP1_transp_AraH_like"/>
    <property type="match status" value="1"/>
</dbReference>
<evidence type="ECO:0000313" key="11">
    <source>
        <dbReference type="Proteomes" id="UP000272004"/>
    </source>
</evidence>
<keyword evidence="7 8" id="KW-0472">Membrane</keyword>
<keyword evidence="6 8" id="KW-1133">Transmembrane helix</keyword>
<dbReference type="Pfam" id="PF02653">
    <property type="entry name" value="BPD_transp_2"/>
    <property type="match status" value="1"/>
</dbReference>
<dbReference type="PANTHER" id="PTHR32196:SF21">
    <property type="entry name" value="ABC TRANSPORTER PERMEASE PROTEIN YPHD-RELATED"/>
    <property type="match status" value="1"/>
</dbReference>
<dbReference type="GO" id="GO:0022857">
    <property type="term" value="F:transmembrane transporter activity"/>
    <property type="evidence" value="ECO:0007669"/>
    <property type="project" value="InterPro"/>
</dbReference>
<sequence length="327" mass="33488">MSNEAILDARGKSHNPTVHLKTALQTFGIGIVFLLLCMFFSVSNEFFLTWNNLSNVLRQSSINGILAVGVTFVVLTGGIDLSVGSVMALAGAVAGSLLTLASPYPLPIGLVTGFLVGGACGLLSGSLVAYLRLPSFVATLGMLSMARGLTLIYTDGRPIPNLMPSFKWIGGGSVAGVPVPALILFAVFAIAWICLKHTPFGRYVHAVGGNERAARASGVSTNVIKSAAYVVSGVLAGLGGLLLTARTTAALPQAGVGYELDAIAAVVIGGTSLAGGRGTLVGSLFGALIIGTLNNGMDLLGISSNYQQFLKGAIIILAVVVDRSRKA</sequence>
<evidence type="ECO:0000256" key="4">
    <source>
        <dbReference type="ARBA" id="ARBA00022519"/>
    </source>
</evidence>
<evidence type="ECO:0000313" key="9">
    <source>
        <dbReference type="EMBL" id="MBB3914564.1"/>
    </source>
</evidence>
<evidence type="ECO:0000256" key="5">
    <source>
        <dbReference type="ARBA" id="ARBA00022692"/>
    </source>
</evidence>
<dbReference type="RefSeq" id="WP_126823994.1">
    <property type="nucleotide sequence ID" value="NZ_JACIDG010000004.1"/>
</dbReference>
<comment type="caution">
    <text evidence="9">The sequence shown here is derived from an EMBL/GenBank/DDBJ whole genome shotgun (WGS) entry which is preliminary data.</text>
</comment>
<evidence type="ECO:0000256" key="8">
    <source>
        <dbReference type="SAM" id="Phobius"/>
    </source>
</evidence>
<comment type="subcellular location">
    <subcellularLocation>
        <location evidence="1">Cell membrane</location>
        <topology evidence="1">Multi-pass membrane protein</topology>
    </subcellularLocation>
</comment>
<accession>A0A7W6B8H9</accession>
<dbReference type="AlphaFoldDB" id="A0A7W6B8H9"/>
<gene>
    <name evidence="10" type="ORF">EFB14_07280</name>
    <name evidence="9" type="ORF">GGQ65_001846</name>
</gene>
<reference evidence="9 12" key="2">
    <citation type="submission" date="2020-08" db="EMBL/GenBank/DDBJ databases">
        <title>Genomic Encyclopedia of Type Strains, Phase IV (KMG-IV): sequencing the most valuable type-strain genomes for metagenomic binning, comparative biology and taxonomic classification.</title>
        <authorList>
            <person name="Goeker M."/>
        </authorList>
    </citation>
    <scope>NUCLEOTIDE SEQUENCE [LARGE SCALE GENOMIC DNA]</scope>
    <source>
        <strain evidence="9 12">DSM 19331</strain>
    </source>
</reference>
<evidence type="ECO:0000256" key="7">
    <source>
        <dbReference type="ARBA" id="ARBA00023136"/>
    </source>
</evidence>
<proteinExistence type="predicted"/>
<keyword evidence="11" id="KW-1185">Reference proteome</keyword>
<dbReference type="EMBL" id="RJJU01000004">
    <property type="protein sequence ID" value="RUM14523.1"/>
    <property type="molecule type" value="Genomic_DNA"/>
</dbReference>
<keyword evidence="2" id="KW-0813">Transport</keyword>
<dbReference type="EMBL" id="JACIDG010000004">
    <property type="protein sequence ID" value="MBB3914564.1"/>
    <property type="molecule type" value="Genomic_DNA"/>
</dbReference>
<keyword evidence="5 8" id="KW-0812">Transmembrane</keyword>
<dbReference type="Proteomes" id="UP000272004">
    <property type="component" value="Unassembled WGS sequence"/>
</dbReference>
<evidence type="ECO:0000313" key="10">
    <source>
        <dbReference type="EMBL" id="RUM14523.1"/>
    </source>
</evidence>
<feature type="transmembrane region" description="Helical" evidence="8">
    <location>
        <begin position="62"/>
        <end position="79"/>
    </location>
</feature>
<dbReference type="PANTHER" id="PTHR32196">
    <property type="entry name" value="ABC TRANSPORTER PERMEASE PROTEIN YPHD-RELATED-RELATED"/>
    <property type="match status" value="1"/>
</dbReference>
<dbReference type="Proteomes" id="UP000545490">
    <property type="component" value="Unassembled WGS sequence"/>
</dbReference>
<evidence type="ECO:0000256" key="6">
    <source>
        <dbReference type="ARBA" id="ARBA00022989"/>
    </source>
</evidence>
<feature type="transmembrane region" description="Helical" evidence="8">
    <location>
        <begin position="136"/>
        <end position="154"/>
    </location>
</feature>
<keyword evidence="3" id="KW-1003">Cell membrane</keyword>